<dbReference type="Proteomes" id="UP001056273">
    <property type="component" value="Segment"/>
</dbReference>
<evidence type="ECO:0000313" key="1">
    <source>
        <dbReference type="EMBL" id="URX37673.1"/>
    </source>
</evidence>
<protein>
    <submittedName>
        <fullName evidence="1">Uncharacterized protein</fullName>
    </submittedName>
</protein>
<name>A0A9E7LUW9_9CAUD</name>
<organism evidence="1 2">
    <name type="scientific">Dickeya phage DchS19</name>
    <dbReference type="NCBI Taxonomy" id="2951194"/>
    <lineage>
        <taxon>Viruses</taxon>
        <taxon>Duplodnaviria</taxon>
        <taxon>Heunggongvirae</taxon>
        <taxon>Uroviricota</taxon>
        <taxon>Caudoviricetes</taxon>
        <taxon>Autographivirales</taxon>
        <taxon>Autotranscriptaviridae</taxon>
        <taxon>Studiervirinae</taxon>
        <taxon>Ningirsuvirus</taxon>
        <taxon>Ningirsuvirus DchS19</taxon>
    </lineage>
</organism>
<gene>
    <name evidence="1" type="ORF">FNPHOIGM_00036</name>
</gene>
<accession>A0A9E7LUW9</accession>
<dbReference type="EMBL" id="ON287378">
    <property type="protein sequence ID" value="URX37673.1"/>
    <property type="molecule type" value="Genomic_DNA"/>
</dbReference>
<sequence>MYRVYGLYKADINAMRGLMHKGRWSHDAAMEWLRDLYISRKNAS</sequence>
<keyword evidence="2" id="KW-1185">Reference proteome</keyword>
<evidence type="ECO:0000313" key="2">
    <source>
        <dbReference type="Proteomes" id="UP001056273"/>
    </source>
</evidence>
<reference evidence="1 2" key="1">
    <citation type="submission" date="2022-04" db="EMBL/GenBank/DDBJ databases">
        <authorList>
            <person name="Jaya Jothi S."/>
            <person name="Mutusamy P."/>
            <person name="Kumarasan Y."/>
            <person name="Su YIn L."/>
            <person name="Loke S."/>
            <person name="Croft L."/>
            <person name="Rajandas H."/>
            <person name="Parimannan S."/>
        </authorList>
    </citation>
    <scope>NUCLEOTIDE SEQUENCE [LARGE SCALE GENOMIC DNA]</scope>
</reference>
<proteinExistence type="predicted"/>